<evidence type="ECO:0000313" key="5">
    <source>
        <dbReference type="EMBL" id="EWT01253.1"/>
    </source>
</evidence>
<dbReference type="GO" id="GO:0030313">
    <property type="term" value="C:cell envelope"/>
    <property type="evidence" value="ECO:0007669"/>
    <property type="project" value="UniProtKB-SubCell"/>
</dbReference>
<dbReference type="InterPro" id="IPR029046">
    <property type="entry name" value="LolA/LolB/LppX"/>
</dbReference>
<protein>
    <recommendedName>
        <fullName evidence="7">Lipoprotein</fullName>
    </recommendedName>
</protein>
<dbReference type="RefSeq" id="WP_034806413.1">
    <property type="nucleotide sequence ID" value="NZ_AWSA01000025.1"/>
</dbReference>
<dbReference type="Gene3D" id="2.50.20.20">
    <property type="match status" value="1"/>
</dbReference>
<evidence type="ECO:0000256" key="1">
    <source>
        <dbReference type="ARBA" id="ARBA00004196"/>
    </source>
</evidence>
<name>W9G8V1_9MICO</name>
<feature type="chain" id="PRO_5038965764" description="Lipoprotein" evidence="4">
    <location>
        <begin position="22"/>
        <end position="237"/>
    </location>
</feature>
<evidence type="ECO:0000256" key="3">
    <source>
        <dbReference type="ARBA" id="ARBA00022475"/>
    </source>
</evidence>
<dbReference type="PATRIC" id="fig|1386089.3.peg.2517"/>
<dbReference type="EMBL" id="AWSA01000025">
    <property type="protein sequence ID" value="EWT01253.1"/>
    <property type="molecule type" value="Genomic_DNA"/>
</dbReference>
<keyword evidence="6" id="KW-1185">Reference proteome</keyword>
<evidence type="ECO:0008006" key="7">
    <source>
        <dbReference type="Google" id="ProtNLM"/>
    </source>
</evidence>
<dbReference type="SUPFAM" id="SSF89392">
    <property type="entry name" value="Prokaryotic lipoproteins and lipoprotein localization factors"/>
    <property type="match status" value="1"/>
</dbReference>
<dbReference type="PROSITE" id="PS51257">
    <property type="entry name" value="PROKAR_LIPOPROTEIN"/>
    <property type="match status" value="1"/>
</dbReference>
<evidence type="ECO:0000313" key="6">
    <source>
        <dbReference type="Proteomes" id="UP000019489"/>
    </source>
</evidence>
<keyword evidence="3" id="KW-0472">Membrane</keyword>
<proteinExistence type="inferred from homology"/>
<dbReference type="Pfam" id="PF07161">
    <property type="entry name" value="LppX_LprAFG"/>
    <property type="match status" value="1"/>
</dbReference>
<organism evidence="5 6">
    <name type="scientific">Intrasporangium oryzae NRRL B-24470</name>
    <dbReference type="NCBI Taxonomy" id="1386089"/>
    <lineage>
        <taxon>Bacteria</taxon>
        <taxon>Bacillati</taxon>
        <taxon>Actinomycetota</taxon>
        <taxon>Actinomycetes</taxon>
        <taxon>Micrococcales</taxon>
        <taxon>Intrasporangiaceae</taxon>
        <taxon>Intrasporangium</taxon>
    </lineage>
</organism>
<dbReference type="AlphaFoldDB" id="W9G8V1"/>
<evidence type="ECO:0000256" key="4">
    <source>
        <dbReference type="SAM" id="SignalP"/>
    </source>
</evidence>
<accession>W9G8V1</accession>
<dbReference type="OrthoDB" id="5143207at2"/>
<comment type="similarity">
    <text evidence="2">Belongs to the LppX/LprAFG lipoprotein family.</text>
</comment>
<comment type="caution">
    <text evidence="5">The sequence shown here is derived from an EMBL/GenBank/DDBJ whole genome shotgun (WGS) entry which is preliminary data.</text>
</comment>
<dbReference type="CDD" id="cd16334">
    <property type="entry name" value="LppX-like"/>
    <property type="match status" value="1"/>
</dbReference>
<sequence length="237" mass="24054">MRITGKLAAAALSGLCVLGTAACTSSGDGASSTQQAELTAAQRLAAAKTKVDAASSVHLKLASSDVPSGSSGVVSAEGVGKHPPAFKGTFKVSLKGVPADAELTSVDGEVWAKLPLIPGVNKIDPNAFGLPDPAVLFSPDKGLTTLLAATTSPVAGEKIRKGSEVLTQIKGKIPGSAVVDLFLVGDRNGTFDATFGLTDDQELRTVTLTGPFFGPGTTSTYTLTLDQYNAPVTITKP</sequence>
<reference evidence="5 6" key="1">
    <citation type="submission" date="2013-08" db="EMBL/GenBank/DDBJ databases">
        <title>Intrasporangium oryzae NRRL B-24470.</title>
        <authorList>
            <person name="Liu H."/>
            <person name="Wang G."/>
        </authorList>
    </citation>
    <scope>NUCLEOTIDE SEQUENCE [LARGE SCALE GENOMIC DNA]</scope>
    <source>
        <strain evidence="5 6">NRRL B-24470</strain>
    </source>
</reference>
<keyword evidence="4" id="KW-0732">Signal</keyword>
<feature type="signal peptide" evidence="4">
    <location>
        <begin position="1"/>
        <end position="21"/>
    </location>
</feature>
<dbReference type="Proteomes" id="UP000019489">
    <property type="component" value="Unassembled WGS sequence"/>
</dbReference>
<evidence type="ECO:0000256" key="2">
    <source>
        <dbReference type="ARBA" id="ARBA00009194"/>
    </source>
</evidence>
<dbReference type="eggNOG" id="ENOG50338Y0">
    <property type="taxonomic scope" value="Bacteria"/>
</dbReference>
<comment type="subcellular location">
    <subcellularLocation>
        <location evidence="1">Cell envelope</location>
    </subcellularLocation>
</comment>
<gene>
    <name evidence="5" type="ORF">N865_05585</name>
</gene>
<dbReference type="STRING" id="1386089.N865_05585"/>
<dbReference type="InterPro" id="IPR009830">
    <property type="entry name" value="LppX/LprAFG"/>
</dbReference>
<keyword evidence="3" id="KW-1003">Cell membrane</keyword>